<dbReference type="PANTHER" id="PTHR31435:SF10">
    <property type="entry name" value="BSR4717 PROTEIN"/>
    <property type="match status" value="1"/>
</dbReference>
<gene>
    <name evidence="3" type="ORF">BW727_100731</name>
</gene>
<dbReference type="InterPro" id="IPR016181">
    <property type="entry name" value="Acyl_CoA_acyltransferase"/>
</dbReference>
<dbReference type="EMBL" id="CP019728">
    <property type="protein sequence ID" value="AQS53124.1"/>
    <property type="molecule type" value="Genomic_DNA"/>
</dbReference>
<organism evidence="3 4">
    <name type="scientific">Jeotgalibaca dankookensis</name>
    <dbReference type="NCBI Taxonomy" id="708126"/>
    <lineage>
        <taxon>Bacteria</taxon>
        <taxon>Bacillati</taxon>
        <taxon>Bacillota</taxon>
        <taxon>Bacilli</taxon>
        <taxon>Lactobacillales</taxon>
        <taxon>Carnobacteriaceae</taxon>
        <taxon>Jeotgalibaca</taxon>
    </lineage>
</organism>
<dbReference type="STRING" id="708126.BW727_100731"/>
<proteinExistence type="predicted"/>
<dbReference type="KEGG" id="jda:BW727_100731"/>
<evidence type="ECO:0000259" key="1">
    <source>
        <dbReference type="PROSITE" id="PS51186"/>
    </source>
</evidence>
<dbReference type="AlphaFoldDB" id="A0A1S6INJ4"/>
<dbReference type="SUPFAM" id="SSF55729">
    <property type="entry name" value="Acyl-CoA N-acyltransferases (Nat)"/>
    <property type="match status" value="1"/>
</dbReference>
<feature type="domain" description="N-acetyltransferase" evidence="1">
    <location>
        <begin position="1"/>
        <end position="92"/>
    </location>
</feature>
<name>A0A1S6INJ4_9LACT</name>
<dbReference type="PROSITE" id="PS51729">
    <property type="entry name" value="GNAT_YJDJ"/>
    <property type="match status" value="1"/>
</dbReference>
<evidence type="ECO:0000313" key="3">
    <source>
        <dbReference type="EMBL" id="AQS53124.1"/>
    </source>
</evidence>
<feature type="domain" description="N-acetyltransferase" evidence="2">
    <location>
        <begin position="2"/>
        <end position="91"/>
    </location>
</feature>
<dbReference type="Proteomes" id="UP000188993">
    <property type="component" value="Chromosome"/>
</dbReference>
<dbReference type="PROSITE" id="PS51186">
    <property type="entry name" value="GNAT"/>
    <property type="match status" value="1"/>
</dbReference>
<dbReference type="InterPro" id="IPR045057">
    <property type="entry name" value="Gcn5-rel_NAT"/>
</dbReference>
<dbReference type="InterPro" id="IPR031165">
    <property type="entry name" value="GNAT_YJDJ"/>
</dbReference>
<dbReference type="PANTHER" id="PTHR31435">
    <property type="entry name" value="PROTEIN NATD1"/>
    <property type="match status" value="1"/>
</dbReference>
<reference evidence="3 4" key="1">
    <citation type="journal article" date="2014" name="Int. J. Syst. Evol. Microbiol.">
        <title>Jeotgalibaca dankookensis gen. nov., sp. nov., a member of the family Carnobacteriaceae, isolated from seujeot (Korean traditional food).</title>
        <authorList>
            <person name="Lee D.G."/>
            <person name="Trujillo M.E."/>
            <person name="Kang H."/>
            <person name="Ahn T.Y."/>
        </authorList>
    </citation>
    <scope>NUCLEOTIDE SEQUENCE [LARGE SCALE GENOMIC DNA]</scope>
    <source>
        <strain evidence="3 4">EX-07</strain>
    </source>
</reference>
<dbReference type="RefSeq" id="WP_062472451.1">
    <property type="nucleotide sequence ID" value="NZ_BBYN01000049.1"/>
</dbReference>
<evidence type="ECO:0000259" key="2">
    <source>
        <dbReference type="PROSITE" id="PS51729"/>
    </source>
</evidence>
<dbReference type="Pfam" id="PF14542">
    <property type="entry name" value="Acetyltransf_CG"/>
    <property type="match status" value="1"/>
</dbReference>
<dbReference type="OrthoDB" id="9793389at2"/>
<protein>
    <submittedName>
        <fullName evidence="3">Uncharacterized protein</fullName>
    </submittedName>
</protein>
<accession>A0A1S6INJ4</accession>
<dbReference type="Gene3D" id="3.40.630.30">
    <property type="match status" value="1"/>
</dbReference>
<sequence>MGIKKNNEKFYVGENPQEPQAEMTFVLTGDTKLIIDHTMVSDELRGQGVGDALLEEVVRYARDENRQIIPLCPFAKARLEKDKEKYEDVLSN</sequence>
<dbReference type="CDD" id="cd04301">
    <property type="entry name" value="NAT_SF"/>
    <property type="match status" value="1"/>
</dbReference>
<keyword evidence="4" id="KW-1185">Reference proteome</keyword>
<dbReference type="GO" id="GO:0016747">
    <property type="term" value="F:acyltransferase activity, transferring groups other than amino-acyl groups"/>
    <property type="evidence" value="ECO:0007669"/>
    <property type="project" value="InterPro"/>
</dbReference>
<dbReference type="InterPro" id="IPR000182">
    <property type="entry name" value="GNAT_dom"/>
</dbReference>
<evidence type="ECO:0000313" key="4">
    <source>
        <dbReference type="Proteomes" id="UP000188993"/>
    </source>
</evidence>